<evidence type="ECO:0000256" key="6">
    <source>
        <dbReference type="PROSITE-ProRule" id="PRU00169"/>
    </source>
</evidence>
<dbReference type="PROSITE" id="PS50110">
    <property type="entry name" value="RESPONSE_REGULATORY"/>
    <property type="match status" value="2"/>
</dbReference>
<dbReference type="EC" id="2.7.13.3" evidence="2"/>
<evidence type="ECO:0000256" key="1">
    <source>
        <dbReference type="ARBA" id="ARBA00000085"/>
    </source>
</evidence>
<dbReference type="SUPFAM" id="SSF52172">
    <property type="entry name" value="CheY-like"/>
    <property type="match status" value="2"/>
</dbReference>
<evidence type="ECO:0000313" key="11">
    <source>
        <dbReference type="Proteomes" id="UP000469385"/>
    </source>
</evidence>
<evidence type="ECO:0000256" key="2">
    <source>
        <dbReference type="ARBA" id="ARBA00012438"/>
    </source>
</evidence>
<reference evidence="10 11" key="1">
    <citation type="submission" date="2019-12" db="EMBL/GenBank/DDBJ databases">
        <authorList>
            <person name="Huq M.A."/>
        </authorList>
    </citation>
    <scope>NUCLEOTIDE SEQUENCE [LARGE SCALE GENOMIC DNA]</scope>
    <source>
        <strain evidence="10 11">MAH-25</strain>
    </source>
</reference>
<dbReference type="SUPFAM" id="SSF55874">
    <property type="entry name" value="ATPase domain of HSP90 chaperone/DNA topoisomerase II/histidine kinase"/>
    <property type="match status" value="1"/>
</dbReference>
<keyword evidence="3 6" id="KW-0597">Phosphoprotein</keyword>
<gene>
    <name evidence="10" type="ORF">GON04_17920</name>
</gene>
<dbReference type="AlphaFoldDB" id="A0A6N8IWJ7"/>
<comment type="caution">
    <text evidence="10">The sequence shown here is derived from an EMBL/GenBank/DDBJ whole genome shotgun (WGS) entry which is preliminary data.</text>
</comment>
<proteinExistence type="predicted"/>
<evidence type="ECO:0000256" key="3">
    <source>
        <dbReference type="ARBA" id="ARBA00022553"/>
    </source>
</evidence>
<dbReference type="InterPro" id="IPR036641">
    <property type="entry name" value="HPT_dom_sf"/>
</dbReference>
<dbReference type="CDD" id="cd00075">
    <property type="entry name" value="HATPase"/>
    <property type="match status" value="1"/>
</dbReference>
<keyword evidence="7" id="KW-0472">Membrane</keyword>
<feature type="domain" description="Response regulatory" evidence="9">
    <location>
        <begin position="437"/>
        <end position="555"/>
    </location>
</feature>
<dbReference type="PANTHER" id="PTHR43047">
    <property type="entry name" value="TWO-COMPONENT HISTIDINE PROTEIN KINASE"/>
    <property type="match status" value="1"/>
</dbReference>
<evidence type="ECO:0000256" key="5">
    <source>
        <dbReference type="ARBA" id="ARBA00022777"/>
    </source>
</evidence>
<comment type="catalytic activity">
    <reaction evidence="1">
        <text>ATP + protein L-histidine = ADP + protein N-phospho-L-histidine.</text>
        <dbReference type="EC" id="2.7.13.3"/>
    </reaction>
</comment>
<dbReference type="RefSeq" id="WP_157399399.1">
    <property type="nucleotide sequence ID" value="NZ_WSEL01000009.1"/>
</dbReference>
<evidence type="ECO:0000256" key="4">
    <source>
        <dbReference type="ARBA" id="ARBA00022679"/>
    </source>
</evidence>
<dbReference type="InterPro" id="IPR005467">
    <property type="entry name" value="His_kinase_dom"/>
</dbReference>
<keyword evidence="7" id="KW-1133">Transmembrane helix</keyword>
<dbReference type="SMART" id="SM00448">
    <property type="entry name" value="REC"/>
    <property type="match status" value="2"/>
</dbReference>
<feature type="domain" description="Histidine kinase" evidence="8">
    <location>
        <begin position="194"/>
        <end position="414"/>
    </location>
</feature>
<dbReference type="GO" id="GO:0009927">
    <property type="term" value="F:histidine phosphotransfer kinase activity"/>
    <property type="evidence" value="ECO:0007669"/>
    <property type="project" value="TreeGrafter"/>
</dbReference>
<evidence type="ECO:0000259" key="8">
    <source>
        <dbReference type="PROSITE" id="PS50109"/>
    </source>
</evidence>
<dbReference type="CDD" id="cd00082">
    <property type="entry name" value="HisKA"/>
    <property type="match status" value="1"/>
</dbReference>
<dbReference type="GO" id="GO:0005886">
    <property type="term" value="C:plasma membrane"/>
    <property type="evidence" value="ECO:0007669"/>
    <property type="project" value="TreeGrafter"/>
</dbReference>
<dbReference type="PROSITE" id="PS50109">
    <property type="entry name" value="HIS_KIN"/>
    <property type="match status" value="1"/>
</dbReference>
<dbReference type="InterPro" id="IPR036890">
    <property type="entry name" value="HATPase_C_sf"/>
</dbReference>
<dbReference type="SMART" id="SM00387">
    <property type="entry name" value="HATPase_c"/>
    <property type="match status" value="1"/>
</dbReference>
<name>A0A6N8IWJ7_9BURK</name>
<dbReference type="CDD" id="cd17546">
    <property type="entry name" value="REC_hyHK_CKI1_RcsC-like"/>
    <property type="match status" value="2"/>
</dbReference>
<dbReference type="InterPro" id="IPR011006">
    <property type="entry name" value="CheY-like_superfamily"/>
</dbReference>
<accession>A0A6N8IWJ7</accession>
<feature type="domain" description="Response regulatory" evidence="9">
    <location>
        <begin position="574"/>
        <end position="691"/>
    </location>
</feature>
<feature type="transmembrane region" description="Helical" evidence="7">
    <location>
        <begin position="21"/>
        <end position="39"/>
    </location>
</feature>
<dbReference type="PRINTS" id="PR00344">
    <property type="entry name" value="BCTRLSENSOR"/>
</dbReference>
<keyword evidence="7" id="KW-0812">Transmembrane</keyword>
<feature type="transmembrane region" description="Helical" evidence="7">
    <location>
        <begin position="128"/>
        <end position="145"/>
    </location>
</feature>
<feature type="transmembrane region" description="Helical" evidence="7">
    <location>
        <begin position="105"/>
        <end position="121"/>
    </location>
</feature>
<dbReference type="Proteomes" id="UP000469385">
    <property type="component" value="Unassembled WGS sequence"/>
</dbReference>
<keyword evidence="5" id="KW-0418">Kinase</keyword>
<feature type="transmembrane region" description="Helical" evidence="7">
    <location>
        <begin position="51"/>
        <end position="69"/>
    </location>
</feature>
<feature type="modified residue" description="4-aspartylphosphate" evidence="6">
    <location>
        <position position="623"/>
    </location>
</feature>
<dbReference type="PANTHER" id="PTHR43047:SF72">
    <property type="entry name" value="OSMOSENSING HISTIDINE PROTEIN KINASE SLN1"/>
    <property type="match status" value="1"/>
</dbReference>
<evidence type="ECO:0000256" key="7">
    <source>
        <dbReference type="SAM" id="Phobius"/>
    </source>
</evidence>
<dbReference type="SUPFAM" id="SSF47226">
    <property type="entry name" value="Histidine-containing phosphotransfer domain, HPT domain"/>
    <property type="match status" value="1"/>
</dbReference>
<feature type="transmembrane region" description="Helical" evidence="7">
    <location>
        <begin position="81"/>
        <end position="99"/>
    </location>
</feature>
<keyword evidence="4" id="KW-0808">Transferase</keyword>
<dbReference type="GO" id="GO:0000155">
    <property type="term" value="F:phosphorelay sensor kinase activity"/>
    <property type="evidence" value="ECO:0007669"/>
    <property type="project" value="InterPro"/>
</dbReference>
<evidence type="ECO:0000259" key="9">
    <source>
        <dbReference type="PROSITE" id="PS50110"/>
    </source>
</evidence>
<keyword evidence="11" id="KW-1185">Reference proteome</keyword>
<dbReference type="Gene3D" id="3.30.565.10">
    <property type="entry name" value="Histidine kinase-like ATPase, C-terminal domain"/>
    <property type="match status" value="1"/>
</dbReference>
<dbReference type="Gene3D" id="3.40.50.2300">
    <property type="match status" value="2"/>
</dbReference>
<dbReference type="Pfam" id="PF02518">
    <property type="entry name" value="HATPase_c"/>
    <property type="match status" value="1"/>
</dbReference>
<dbReference type="EMBL" id="WSEL01000009">
    <property type="protein sequence ID" value="MVQ31339.1"/>
    <property type="molecule type" value="Genomic_DNA"/>
</dbReference>
<dbReference type="Pfam" id="PF00072">
    <property type="entry name" value="Response_reg"/>
    <property type="match status" value="2"/>
</dbReference>
<dbReference type="InterPro" id="IPR001789">
    <property type="entry name" value="Sig_transdc_resp-reg_receiver"/>
</dbReference>
<dbReference type="InterPro" id="IPR004358">
    <property type="entry name" value="Sig_transdc_His_kin-like_C"/>
</dbReference>
<dbReference type="InterPro" id="IPR003594">
    <property type="entry name" value="HATPase_dom"/>
</dbReference>
<sequence length="823" mass="89405">MTFFGDLLERYRSYHRAEPVMIWYAGLLGAVAFPLFFLLRFSRQGLGYDDFYLRLAAAGLCLLLILRRWWPARLQPYFYEYSYGVLIFLLPFMFMFTALKNGGDTAGVASTLMAVFFVIFMTDWRNMLLMVGVGFSAAIGAFWLTEPEPFVSPEYVGRLPTLLLVMVGGSLFKLAMERATAAMVRSAYASIAGSIAHEMRNPLAHIGHSLEQLEQVLPPPGVTEQALGPRQIDALYRHVSEGERAVQRGLQVIAMTLDEVNGKAADPASLKLLSAAAVVDKAVREFVFDDDAARERVTVSVEEDFVFLGDETSCLFALFNLLKNALYYVSSAPQLQVRLSVGGQTIRVLDNGPGIPAAQLSRLFEPFRSVGKSGGTGLGLSYCMRAMRSIGGMITCDSRPGQYTEFTLRFPVVPPDRQEAHRRELSDWLRGALAGKRLLVVDDDPAQARAAVRKLEGLEVAIDEAGDGQAALDLLASRRYELVLMDIRMAGIDGYSVVERIRRDGVSLNPEVRVLAHSSEPEHLARVKAQKVGMDGFLPKPCSQLSMLEAMAQAIRAPRHRRVMAATRPLGGRTVVVADDSAGNRRLVSAYLGAAGASVVEAGSGSLAIQAMRERPADALVVDIHMPGMGGIETAAAIRASGMPWAGVPIVALTGRSDADIRREAQQAGVSAFLVKPVEAGALCSTLEALLKQTPAPAVQVRPAAHGLLDEGRLEGYRRLDMLDEVLADYLPRLEELSGAFGQAVRSRRLQEAEEVLHALLGAAGEAGAAALHEEVRRIYVPIVETGDWPQGLDWLDRIDRLASTSVSALRAYGAGPQPVTAG</sequence>
<evidence type="ECO:0000313" key="10">
    <source>
        <dbReference type="EMBL" id="MVQ31339.1"/>
    </source>
</evidence>
<protein>
    <recommendedName>
        <fullName evidence="2">histidine kinase</fullName>
        <ecNumber evidence="2">2.7.13.3</ecNumber>
    </recommendedName>
</protein>
<organism evidence="10 11">
    <name type="scientific">Ramlibacter pinisoli</name>
    <dbReference type="NCBI Taxonomy" id="2682844"/>
    <lineage>
        <taxon>Bacteria</taxon>
        <taxon>Pseudomonadati</taxon>
        <taxon>Pseudomonadota</taxon>
        <taxon>Betaproteobacteria</taxon>
        <taxon>Burkholderiales</taxon>
        <taxon>Comamonadaceae</taxon>
        <taxon>Ramlibacter</taxon>
    </lineage>
</organism>
<feature type="modified residue" description="4-aspartylphosphate" evidence="6">
    <location>
        <position position="486"/>
    </location>
</feature>
<dbReference type="InterPro" id="IPR003661">
    <property type="entry name" value="HisK_dim/P_dom"/>
</dbReference>